<evidence type="ECO:0000259" key="7">
    <source>
        <dbReference type="Pfam" id="PF22366"/>
    </source>
</evidence>
<evidence type="ECO:0000313" key="8">
    <source>
        <dbReference type="EMBL" id="EMR68085.1"/>
    </source>
</evidence>
<evidence type="ECO:0000256" key="3">
    <source>
        <dbReference type="ARBA" id="ARBA00022827"/>
    </source>
</evidence>
<dbReference type="OMA" id="KWILVEA"/>
<evidence type="ECO:0000256" key="1">
    <source>
        <dbReference type="ARBA" id="ARBA00005272"/>
    </source>
</evidence>
<keyword evidence="5" id="KW-0520">NAD</keyword>
<evidence type="ECO:0000256" key="5">
    <source>
        <dbReference type="ARBA" id="ARBA00023027"/>
    </source>
</evidence>
<dbReference type="STRING" id="1287681.M7TN14"/>
<dbReference type="HOGENOM" id="CLU_021377_1_2_1"/>
<evidence type="ECO:0000256" key="4">
    <source>
        <dbReference type="ARBA" id="ARBA00023002"/>
    </source>
</evidence>
<keyword evidence="3" id="KW-0274">FAD</keyword>
<dbReference type="GO" id="GO:0005739">
    <property type="term" value="C:mitochondrion"/>
    <property type="evidence" value="ECO:0007669"/>
    <property type="project" value="UniProtKB-ARBA"/>
</dbReference>
<dbReference type="GO" id="GO:0003954">
    <property type="term" value="F:NADH dehydrogenase activity"/>
    <property type="evidence" value="ECO:0007669"/>
    <property type="project" value="InterPro"/>
</dbReference>
<dbReference type="eggNOG" id="KOG2495">
    <property type="taxonomic scope" value="Eukaryota"/>
</dbReference>
<feature type="domain" description="FAD/NAD(P)-binding" evidence="6">
    <location>
        <begin position="27"/>
        <end position="246"/>
    </location>
</feature>
<dbReference type="PANTHER" id="PTHR43706">
    <property type="entry name" value="NADH DEHYDROGENASE"/>
    <property type="match status" value="1"/>
</dbReference>
<dbReference type="InterPro" id="IPR045024">
    <property type="entry name" value="NDH-2"/>
</dbReference>
<dbReference type="Pfam" id="PF22366">
    <property type="entry name" value="NDH2_C"/>
    <property type="match status" value="1"/>
</dbReference>
<dbReference type="PANTHER" id="PTHR43706:SF17">
    <property type="entry name" value="NADH DEHYDROGENASE (EUROFUNG)"/>
    <property type="match status" value="1"/>
</dbReference>
<reference evidence="9" key="1">
    <citation type="journal article" date="2013" name="Genome Announc.">
        <title>Draft genome sequence of the grapevine dieback fungus Eutypa lata UCR-EL1.</title>
        <authorList>
            <person name="Blanco-Ulate B."/>
            <person name="Rolshausen P.E."/>
            <person name="Cantu D."/>
        </authorList>
    </citation>
    <scope>NUCLEOTIDE SEQUENCE [LARGE SCALE GENOMIC DNA]</scope>
    <source>
        <strain evidence="9">UCR-EL1</strain>
    </source>
</reference>
<protein>
    <submittedName>
        <fullName evidence="8">Putative pyridine nucleotide-disulfide protein</fullName>
    </submittedName>
</protein>
<dbReference type="KEGG" id="ela:UCREL1_4916"/>
<organism evidence="8 9">
    <name type="scientific">Eutypa lata (strain UCR-EL1)</name>
    <name type="common">Grapevine dieback disease fungus</name>
    <name type="synonym">Eutypa armeniacae</name>
    <dbReference type="NCBI Taxonomy" id="1287681"/>
    <lineage>
        <taxon>Eukaryota</taxon>
        <taxon>Fungi</taxon>
        <taxon>Dikarya</taxon>
        <taxon>Ascomycota</taxon>
        <taxon>Pezizomycotina</taxon>
        <taxon>Sordariomycetes</taxon>
        <taxon>Xylariomycetidae</taxon>
        <taxon>Xylariales</taxon>
        <taxon>Diatrypaceae</taxon>
        <taxon>Eutypa</taxon>
    </lineage>
</organism>
<dbReference type="Proteomes" id="UP000012174">
    <property type="component" value="Unassembled WGS sequence"/>
</dbReference>
<dbReference type="PRINTS" id="PR00368">
    <property type="entry name" value="FADPNR"/>
</dbReference>
<dbReference type="AlphaFoldDB" id="M7TN14"/>
<evidence type="ECO:0000256" key="2">
    <source>
        <dbReference type="ARBA" id="ARBA00022630"/>
    </source>
</evidence>
<dbReference type="Gene3D" id="3.50.50.100">
    <property type="match status" value="1"/>
</dbReference>
<keyword evidence="4" id="KW-0560">Oxidoreductase</keyword>
<dbReference type="EMBL" id="KB706307">
    <property type="protein sequence ID" value="EMR68085.1"/>
    <property type="molecule type" value="Genomic_DNA"/>
</dbReference>
<dbReference type="InterPro" id="IPR023753">
    <property type="entry name" value="FAD/NAD-binding_dom"/>
</dbReference>
<dbReference type="OrthoDB" id="3244603at2759"/>
<keyword evidence="9" id="KW-1185">Reference proteome</keyword>
<accession>M7TN14</accession>
<name>M7TN14_EUTLA</name>
<dbReference type="Pfam" id="PF07992">
    <property type="entry name" value="Pyr_redox_2"/>
    <property type="match status" value="1"/>
</dbReference>
<feature type="domain" description="External alternative NADH-ubiquinone oxidoreductase-like C-terminal" evidence="7">
    <location>
        <begin position="357"/>
        <end position="408"/>
    </location>
</feature>
<dbReference type="InterPro" id="IPR054585">
    <property type="entry name" value="NDH2-like_C"/>
</dbReference>
<dbReference type="SUPFAM" id="SSF51905">
    <property type="entry name" value="FAD/NAD(P)-binding domain"/>
    <property type="match status" value="1"/>
</dbReference>
<keyword evidence="2" id="KW-0285">Flavoprotein</keyword>
<gene>
    <name evidence="8" type="ORF">UCREL1_4916</name>
</gene>
<sequence length="409" mass="45350">MRAVLEPVRRLGLDSFHQGWADDVDFARKVVRVEANTSDDLASRTRLKQPAESTGKGATFDVSYDKLVIAVGSYSQTFGIEGVKEFACFLRDIADARKIRMKVLQTFEKAALPITTDDERKKLLHFAIVGGGPTGIEYAAELHDLIKEDLSKIYPNLMKFVSITVYDVAPKVLPMFDKTLAQYAMDTFMREGISVKTQHHLTRIRPDNDCEGCLKLKIKEHGDEEIGAGIVVWSTGLMQNPLIEKLSSKTFKAPSSASGVLPAVEVQLQKDPGTGGITTDPYLRVNVVQWTTSSESSNGDTHGSPMDDVYAIGDCAVIPGKGLPATAQVASQKAAHLARRLNKGDVDKKEFLFRNWGTMTYLGNWTAIHQSSADELKGWAAWVLWRTAYLTRSMSIRNKIMVPFYWAIT</sequence>
<proteinExistence type="inferred from homology"/>
<comment type="similarity">
    <text evidence="1">Belongs to the NADH dehydrogenase family.</text>
</comment>
<evidence type="ECO:0000313" key="9">
    <source>
        <dbReference type="Proteomes" id="UP000012174"/>
    </source>
</evidence>
<evidence type="ECO:0000259" key="6">
    <source>
        <dbReference type="Pfam" id="PF07992"/>
    </source>
</evidence>
<dbReference type="InterPro" id="IPR036188">
    <property type="entry name" value="FAD/NAD-bd_sf"/>
</dbReference>